<evidence type="ECO:0000256" key="1">
    <source>
        <dbReference type="SAM" id="MobiDB-lite"/>
    </source>
</evidence>
<evidence type="ECO:0000313" key="3">
    <source>
        <dbReference type="EMBL" id="KAH9381967.1"/>
    </source>
</evidence>
<gene>
    <name evidence="3" type="ORF">HPB48_013254</name>
</gene>
<dbReference type="VEuPathDB" id="VectorBase:HLOH_058285"/>
<dbReference type="AlphaFoldDB" id="A0A9J6H5B0"/>
<organism evidence="3 4">
    <name type="scientific">Haemaphysalis longicornis</name>
    <name type="common">Bush tick</name>
    <dbReference type="NCBI Taxonomy" id="44386"/>
    <lineage>
        <taxon>Eukaryota</taxon>
        <taxon>Metazoa</taxon>
        <taxon>Ecdysozoa</taxon>
        <taxon>Arthropoda</taxon>
        <taxon>Chelicerata</taxon>
        <taxon>Arachnida</taxon>
        <taxon>Acari</taxon>
        <taxon>Parasitiformes</taxon>
        <taxon>Ixodida</taxon>
        <taxon>Ixodoidea</taxon>
        <taxon>Ixodidae</taxon>
        <taxon>Haemaphysalinae</taxon>
        <taxon>Haemaphysalis</taxon>
    </lineage>
</organism>
<feature type="compositionally biased region" description="Polar residues" evidence="1">
    <location>
        <begin position="1"/>
        <end position="10"/>
    </location>
</feature>
<keyword evidence="4" id="KW-1185">Reference proteome</keyword>
<dbReference type="Gene3D" id="3.40.720.10">
    <property type="entry name" value="Alkaline Phosphatase, subunit A"/>
    <property type="match status" value="1"/>
</dbReference>
<dbReference type="Pfam" id="PF02995">
    <property type="entry name" value="DUF229"/>
    <property type="match status" value="1"/>
</dbReference>
<evidence type="ECO:0000256" key="2">
    <source>
        <dbReference type="SAM" id="Phobius"/>
    </source>
</evidence>
<dbReference type="PANTHER" id="PTHR10974:SF1">
    <property type="entry name" value="FI08016P-RELATED"/>
    <property type="match status" value="1"/>
</dbReference>
<dbReference type="Proteomes" id="UP000821853">
    <property type="component" value="Chromosome 9"/>
</dbReference>
<feature type="region of interest" description="Disordered" evidence="1">
    <location>
        <begin position="1"/>
        <end position="20"/>
    </location>
</feature>
<dbReference type="FunFam" id="3.40.720.10:FF:000017">
    <property type="entry name" value="Predicted protein"/>
    <property type="match status" value="1"/>
</dbReference>
<accession>A0A9J6H5B0</accession>
<dbReference type="CDD" id="cd16021">
    <property type="entry name" value="ALP_like"/>
    <property type="match status" value="1"/>
</dbReference>
<dbReference type="InterPro" id="IPR017850">
    <property type="entry name" value="Alkaline_phosphatase_core_sf"/>
</dbReference>
<dbReference type="EMBL" id="JABSTR010000011">
    <property type="protein sequence ID" value="KAH9381967.1"/>
    <property type="molecule type" value="Genomic_DNA"/>
</dbReference>
<name>A0A9J6H5B0_HAELO</name>
<dbReference type="PANTHER" id="PTHR10974">
    <property type="entry name" value="FI08016P-RELATED"/>
    <property type="match status" value="1"/>
</dbReference>
<feature type="transmembrane region" description="Helical" evidence="2">
    <location>
        <begin position="40"/>
        <end position="57"/>
    </location>
</feature>
<reference evidence="3 4" key="1">
    <citation type="journal article" date="2020" name="Cell">
        <title>Large-Scale Comparative Analyses of Tick Genomes Elucidate Their Genetic Diversity and Vector Capacities.</title>
        <authorList>
            <consortium name="Tick Genome and Microbiome Consortium (TIGMIC)"/>
            <person name="Jia N."/>
            <person name="Wang J."/>
            <person name="Shi W."/>
            <person name="Du L."/>
            <person name="Sun Y."/>
            <person name="Zhan W."/>
            <person name="Jiang J.F."/>
            <person name="Wang Q."/>
            <person name="Zhang B."/>
            <person name="Ji P."/>
            <person name="Bell-Sakyi L."/>
            <person name="Cui X.M."/>
            <person name="Yuan T.T."/>
            <person name="Jiang B.G."/>
            <person name="Yang W.F."/>
            <person name="Lam T.T."/>
            <person name="Chang Q.C."/>
            <person name="Ding S.J."/>
            <person name="Wang X.J."/>
            <person name="Zhu J.G."/>
            <person name="Ruan X.D."/>
            <person name="Zhao L."/>
            <person name="Wei J.T."/>
            <person name="Ye R.Z."/>
            <person name="Que T.C."/>
            <person name="Du C.H."/>
            <person name="Zhou Y.H."/>
            <person name="Cheng J.X."/>
            <person name="Dai P.F."/>
            <person name="Guo W.B."/>
            <person name="Han X.H."/>
            <person name="Huang E.J."/>
            <person name="Li L.F."/>
            <person name="Wei W."/>
            <person name="Gao Y.C."/>
            <person name="Liu J.Z."/>
            <person name="Shao H.Z."/>
            <person name="Wang X."/>
            <person name="Wang C.C."/>
            <person name="Yang T.C."/>
            <person name="Huo Q.B."/>
            <person name="Li W."/>
            <person name="Chen H.Y."/>
            <person name="Chen S.E."/>
            <person name="Zhou L.G."/>
            <person name="Ni X.B."/>
            <person name="Tian J.H."/>
            <person name="Sheng Y."/>
            <person name="Liu T."/>
            <person name="Pan Y.S."/>
            <person name="Xia L.Y."/>
            <person name="Li J."/>
            <person name="Zhao F."/>
            <person name="Cao W.C."/>
        </authorList>
    </citation>
    <scope>NUCLEOTIDE SEQUENCE [LARGE SCALE GENOMIC DNA]</scope>
    <source>
        <strain evidence="3">HaeL-2018</strain>
    </source>
</reference>
<dbReference type="OMA" id="PHANDHA"/>
<feature type="compositionally biased region" description="Basic residues" evidence="1">
    <location>
        <begin position="11"/>
        <end position="20"/>
    </location>
</feature>
<proteinExistence type="predicted"/>
<keyword evidence="2" id="KW-0812">Transmembrane</keyword>
<comment type="caution">
    <text evidence="3">The sequence shown here is derived from an EMBL/GenBank/DDBJ whole genome shotgun (WGS) entry which is preliminary data.</text>
</comment>
<dbReference type="SUPFAM" id="SSF53649">
    <property type="entry name" value="Alkaline phosphatase-like"/>
    <property type="match status" value="1"/>
</dbReference>
<dbReference type="OrthoDB" id="413313at2759"/>
<keyword evidence="2" id="KW-1133">Transmembrane helix</keyword>
<dbReference type="GO" id="GO:0005615">
    <property type="term" value="C:extracellular space"/>
    <property type="evidence" value="ECO:0007669"/>
    <property type="project" value="TreeGrafter"/>
</dbReference>
<keyword evidence="2" id="KW-0472">Membrane</keyword>
<sequence>MSTGETPSHCSQRKSKKKKQKARNFARKASKLSRFCSHKWTLIVLVYVIAFYASYHVHKRILPHVLDTMVRLQNSDPLLDLPGCTMPLYPSFHWTIRHANTADTSLRWRCPGRRPTVVYRNGNVLGLNKTRLAEYYGDSSAQRLNCSYREVKRNATSRVPDLSHAFGSPRPFVSGQPLAEEYVAVTCEAGIETLFTDYFLFARKKAKKTSKATSRGFREKGQMNVVLLGIDMTSRINFGRHMKLTRQFLMQELNAFEFLGYNKVGDNSFGNQIPLLTGLPSEYAERLFHYKSFDTLPHLWSVFGARGYVTLFLEEMPRLGLFVYPDLRGFRKPPTDYYPQPIIDAMSAEGGLDNYCAGSRLKTQVFLEYLDDVLRLNAEDGQPLFAYVWLSDVPHANDHALLMLDEPVHALLRAMHERGAFEDTAVVLLSDHGPRFGNARTTEIGRHEDKTPFGFMVLPPAFLRQHPEAAVHLEVNQRRLVTAYDAHATLLVLSGYTDGYSDLFRPTQRGVSLFGPVPPERACDDAFIPPEFCACQGAQTNLDGRSAAARSFARFVVHYLNALNQLHFPNQCKRWKFLHVGDASVLGGPREREGFDEGSRDDRTVGAIRGVRPAPRWVAPSSGLRAEAGLV</sequence>
<evidence type="ECO:0000313" key="4">
    <source>
        <dbReference type="Proteomes" id="UP000821853"/>
    </source>
</evidence>
<protein>
    <submittedName>
        <fullName evidence="3">Uncharacterized protein</fullName>
    </submittedName>
</protein>
<dbReference type="InterPro" id="IPR004245">
    <property type="entry name" value="DUF229"/>
</dbReference>